<dbReference type="Proteomes" id="UP001183643">
    <property type="component" value="Unassembled WGS sequence"/>
</dbReference>
<dbReference type="RefSeq" id="WP_310374278.1">
    <property type="nucleotide sequence ID" value="NZ_JAVDYB010000001.1"/>
</dbReference>
<reference evidence="1" key="1">
    <citation type="submission" date="2023-07" db="EMBL/GenBank/DDBJ databases">
        <title>Sequencing the genomes of 1000 actinobacteria strains.</title>
        <authorList>
            <person name="Klenk H.-P."/>
        </authorList>
    </citation>
    <scope>NUCLEOTIDE SEQUENCE</scope>
    <source>
        <strain evidence="1">DSM 44707</strain>
    </source>
</reference>
<dbReference type="EMBL" id="JAVDYB010000001">
    <property type="protein sequence ID" value="MDR7280098.1"/>
    <property type="molecule type" value="Genomic_DNA"/>
</dbReference>
<proteinExistence type="predicted"/>
<comment type="caution">
    <text evidence="1">The sequence shown here is derived from an EMBL/GenBank/DDBJ whole genome shotgun (WGS) entry which is preliminary data.</text>
</comment>
<accession>A0AAE3YX99</accession>
<dbReference type="AlphaFoldDB" id="A0AAE3YX99"/>
<sequence>MEQRAVVNPGDVLVLAEPDYKFGAGDLTLLVDDVMHIQRLPDGLWLYVRGVRLDNSGHARDPRQVLVRMTAIPAAIRHPTGCP</sequence>
<evidence type="ECO:0000313" key="2">
    <source>
        <dbReference type="Proteomes" id="UP001183643"/>
    </source>
</evidence>
<evidence type="ECO:0000313" key="1">
    <source>
        <dbReference type="EMBL" id="MDR7280098.1"/>
    </source>
</evidence>
<protein>
    <submittedName>
        <fullName evidence="1">Uncharacterized protein</fullName>
    </submittedName>
</protein>
<name>A0AAE3YX99_9ACTN</name>
<organism evidence="1 2">
    <name type="scientific">Catenuloplanes atrovinosus</name>
    <dbReference type="NCBI Taxonomy" id="137266"/>
    <lineage>
        <taxon>Bacteria</taxon>
        <taxon>Bacillati</taxon>
        <taxon>Actinomycetota</taxon>
        <taxon>Actinomycetes</taxon>
        <taxon>Micromonosporales</taxon>
        <taxon>Micromonosporaceae</taxon>
        <taxon>Catenuloplanes</taxon>
    </lineage>
</organism>
<gene>
    <name evidence="1" type="ORF">J2S41_006876</name>
</gene>
<keyword evidence="2" id="KW-1185">Reference proteome</keyword>